<feature type="compositionally biased region" description="Low complexity" evidence="1">
    <location>
        <begin position="164"/>
        <end position="173"/>
    </location>
</feature>
<feature type="compositionally biased region" description="Pro residues" evidence="1">
    <location>
        <begin position="153"/>
        <end position="163"/>
    </location>
</feature>
<feature type="compositionally biased region" description="Polar residues" evidence="1">
    <location>
        <begin position="127"/>
        <end position="152"/>
    </location>
</feature>
<evidence type="ECO:0000256" key="2">
    <source>
        <dbReference type="SAM" id="Phobius"/>
    </source>
</evidence>
<feature type="transmembrane region" description="Helical" evidence="2">
    <location>
        <begin position="6"/>
        <end position="27"/>
    </location>
</feature>
<organism evidence="3">
    <name type="scientific">viral metagenome</name>
    <dbReference type="NCBI Taxonomy" id="1070528"/>
    <lineage>
        <taxon>unclassified sequences</taxon>
        <taxon>metagenomes</taxon>
        <taxon>organismal metagenomes</taxon>
    </lineage>
</organism>
<accession>A0A6C0EYD3</accession>
<keyword evidence="2" id="KW-1133">Transmembrane helix</keyword>
<proteinExistence type="predicted"/>
<dbReference type="AlphaFoldDB" id="A0A6C0EYD3"/>
<feature type="region of interest" description="Disordered" evidence="1">
    <location>
        <begin position="116"/>
        <end position="194"/>
    </location>
</feature>
<reference evidence="3" key="1">
    <citation type="journal article" date="2020" name="Nature">
        <title>Giant virus diversity and host interactions through global metagenomics.</title>
        <authorList>
            <person name="Schulz F."/>
            <person name="Roux S."/>
            <person name="Paez-Espino D."/>
            <person name="Jungbluth S."/>
            <person name="Walsh D.A."/>
            <person name="Denef V.J."/>
            <person name="McMahon K.D."/>
            <person name="Konstantinidis K.T."/>
            <person name="Eloe-Fadrosh E.A."/>
            <person name="Kyrpides N.C."/>
            <person name="Woyke T."/>
        </authorList>
    </citation>
    <scope>NUCLEOTIDE SEQUENCE</scope>
    <source>
        <strain evidence="3">GVMAG-M-3300009161-52</strain>
    </source>
</reference>
<name>A0A6C0EYD3_9ZZZZ</name>
<dbReference type="EMBL" id="MN738989">
    <property type="protein sequence ID" value="QHT34184.1"/>
    <property type="molecule type" value="Genomic_DNA"/>
</dbReference>
<evidence type="ECO:0000256" key="1">
    <source>
        <dbReference type="SAM" id="MobiDB-lite"/>
    </source>
</evidence>
<keyword evidence="2" id="KW-0472">Membrane</keyword>
<evidence type="ECO:0000313" key="3">
    <source>
        <dbReference type="EMBL" id="QHT34184.1"/>
    </source>
</evidence>
<protein>
    <submittedName>
        <fullName evidence="3">Uncharacterized protein</fullName>
    </submittedName>
</protein>
<sequence>MKQNNYIQYFLALCMIIIIILLIMHYIHNTNISSQTIQSNPKQSSQNMQYTSAYPPAYPPAYQNSYANPYYDYDYDYNIYSYYDPRYWFNPYNWWGNNRSNSYNYYYNNNNYYKKPHSSHHKKHSDTIISSQPTHKSRPPQNTIHSGMQTEPPTIPNSIPVPVPEQNQQQQQQPPNPTIGLVAPPRDSNFPLPSLQASVSVMPEDVSIQAGTHSGTLI</sequence>
<keyword evidence="2" id="KW-0812">Transmembrane</keyword>